<organism evidence="2 3">
    <name type="scientific">Caenorhabditis nigoni</name>
    <dbReference type="NCBI Taxonomy" id="1611254"/>
    <lineage>
        <taxon>Eukaryota</taxon>
        <taxon>Metazoa</taxon>
        <taxon>Ecdysozoa</taxon>
        <taxon>Nematoda</taxon>
        <taxon>Chromadorea</taxon>
        <taxon>Rhabditida</taxon>
        <taxon>Rhabditina</taxon>
        <taxon>Rhabditomorpha</taxon>
        <taxon>Rhabditoidea</taxon>
        <taxon>Rhabditidae</taxon>
        <taxon>Peloderinae</taxon>
        <taxon>Caenorhabditis</taxon>
    </lineage>
</organism>
<dbReference type="AlphaFoldDB" id="A0A2G5SZZ3"/>
<keyword evidence="3" id="KW-1185">Reference proteome</keyword>
<proteinExistence type="predicted"/>
<dbReference type="EMBL" id="PDUG01000006">
    <property type="protein sequence ID" value="PIC20542.1"/>
    <property type="molecule type" value="Genomic_DNA"/>
</dbReference>
<feature type="region of interest" description="Disordered" evidence="1">
    <location>
        <begin position="1"/>
        <end position="21"/>
    </location>
</feature>
<reference evidence="3" key="1">
    <citation type="submission" date="2017-10" db="EMBL/GenBank/DDBJ databases">
        <title>Rapid genome shrinkage in a self-fertile nematode reveals novel sperm competition proteins.</title>
        <authorList>
            <person name="Yin D."/>
            <person name="Schwarz E.M."/>
            <person name="Thomas C.G."/>
            <person name="Felde R.L."/>
            <person name="Korf I.F."/>
            <person name="Cutter A.D."/>
            <person name="Schartner C.M."/>
            <person name="Ralston E.J."/>
            <person name="Meyer B.J."/>
            <person name="Haag E.S."/>
        </authorList>
    </citation>
    <scope>NUCLEOTIDE SEQUENCE [LARGE SCALE GENOMIC DNA]</scope>
    <source>
        <strain evidence="3">JU1422</strain>
    </source>
</reference>
<evidence type="ECO:0000313" key="3">
    <source>
        <dbReference type="Proteomes" id="UP000230233"/>
    </source>
</evidence>
<feature type="region of interest" description="Disordered" evidence="1">
    <location>
        <begin position="33"/>
        <end position="53"/>
    </location>
</feature>
<evidence type="ECO:0000313" key="2">
    <source>
        <dbReference type="EMBL" id="PIC20542.1"/>
    </source>
</evidence>
<feature type="compositionally biased region" description="Basic and acidic residues" evidence="1">
    <location>
        <begin position="40"/>
        <end position="53"/>
    </location>
</feature>
<sequence length="138" mass="15717">MRQTPPPPAAAANPRGPQVDLSAVEAARQEHHAARIAHHKVSEKARRLQEKKEGYDENIRGLTESMNAESCPEKKKNLEDCIKKQKKIRSNCLKKVKEAMMMEESARVAMEDDEDQLAFKAISSGACYEDNREWKLRK</sequence>
<accession>A0A2G5SZZ3</accession>
<dbReference type="OrthoDB" id="10572082at2759"/>
<dbReference type="Proteomes" id="UP000230233">
    <property type="component" value="Chromosome X"/>
</dbReference>
<protein>
    <submittedName>
        <fullName evidence="2">Uncharacterized protein</fullName>
    </submittedName>
</protein>
<gene>
    <name evidence="2" type="primary">Cnig_chr_X.g25706</name>
    <name evidence="2" type="ORF">B9Z55_025706</name>
</gene>
<comment type="caution">
    <text evidence="2">The sequence shown here is derived from an EMBL/GenBank/DDBJ whole genome shotgun (WGS) entry which is preliminary data.</text>
</comment>
<name>A0A2G5SZZ3_9PELO</name>
<evidence type="ECO:0000256" key="1">
    <source>
        <dbReference type="SAM" id="MobiDB-lite"/>
    </source>
</evidence>